<accession>A0A1G9KPT1</accession>
<evidence type="ECO:0000313" key="2">
    <source>
        <dbReference type="Proteomes" id="UP000199053"/>
    </source>
</evidence>
<dbReference type="SUPFAM" id="SSF141571">
    <property type="entry name" value="Pentapeptide repeat-like"/>
    <property type="match status" value="1"/>
</dbReference>
<dbReference type="Proteomes" id="UP000199053">
    <property type="component" value="Unassembled WGS sequence"/>
</dbReference>
<dbReference type="Pfam" id="PF13599">
    <property type="entry name" value="Pentapeptide_4"/>
    <property type="match status" value="2"/>
</dbReference>
<dbReference type="AlphaFoldDB" id="A0A1G9KPT1"/>
<reference evidence="2" key="1">
    <citation type="submission" date="2016-10" db="EMBL/GenBank/DDBJ databases">
        <authorList>
            <person name="Varghese N."/>
            <person name="Submissions S."/>
        </authorList>
    </citation>
    <scope>NUCLEOTIDE SEQUENCE [LARGE SCALE GENOMIC DNA]</scope>
    <source>
        <strain evidence="2">DSM 16995</strain>
    </source>
</reference>
<evidence type="ECO:0000313" key="1">
    <source>
        <dbReference type="EMBL" id="SDL51830.1"/>
    </source>
</evidence>
<dbReference type="RefSeq" id="WP_092162847.1">
    <property type="nucleotide sequence ID" value="NZ_FNGA01000005.1"/>
</dbReference>
<name>A0A1G9KPT1_9BACT</name>
<dbReference type="InterPro" id="IPR001646">
    <property type="entry name" value="5peptide_repeat"/>
</dbReference>
<dbReference type="Gene3D" id="2.160.20.80">
    <property type="entry name" value="E3 ubiquitin-protein ligase SopA"/>
    <property type="match status" value="1"/>
</dbReference>
<dbReference type="InterPro" id="IPR052949">
    <property type="entry name" value="PA_immunity-related"/>
</dbReference>
<dbReference type="EMBL" id="FNGA01000005">
    <property type="protein sequence ID" value="SDL51830.1"/>
    <property type="molecule type" value="Genomic_DNA"/>
</dbReference>
<dbReference type="STRING" id="246191.SAMN05660337_3175"/>
<protein>
    <submittedName>
        <fullName evidence="1">Uncharacterized protein YjbI, contains pentapeptide repeats</fullName>
    </submittedName>
</protein>
<keyword evidence="2" id="KW-1185">Reference proteome</keyword>
<dbReference type="PANTHER" id="PTHR42999">
    <property type="entry name" value="ANTIBIOTIC RESISTANCE PROTEIN MCBG"/>
    <property type="match status" value="1"/>
</dbReference>
<proteinExistence type="predicted"/>
<dbReference type="OrthoDB" id="5501263at2"/>
<organism evidence="1 2">
    <name type="scientific">Maridesulfovibrio ferrireducens</name>
    <dbReference type="NCBI Taxonomy" id="246191"/>
    <lineage>
        <taxon>Bacteria</taxon>
        <taxon>Pseudomonadati</taxon>
        <taxon>Thermodesulfobacteriota</taxon>
        <taxon>Desulfovibrionia</taxon>
        <taxon>Desulfovibrionales</taxon>
        <taxon>Desulfovibrionaceae</taxon>
        <taxon>Maridesulfovibrio</taxon>
    </lineage>
</organism>
<gene>
    <name evidence="1" type="ORF">SAMN05660337_3175</name>
</gene>
<dbReference type="PANTHER" id="PTHR42999:SF1">
    <property type="entry name" value="PENTAPEPTIDE REPEAT-CONTAINING PROTEIN"/>
    <property type="match status" value="1"/>
</dbReference>
<sequence length="195" mass="21771">MSALIVHDNETYENEVFKALDVSDELLRDVSFYNCRFVGSSFQFADLRGCAFEKCTFSNCNLALAKFHNTKFIGAVFNDSKLLGINWGSTGVVISASYVNCLLDSSIFSDMNLGKVKFISCSMVEASFLNTKLVRVKFDDCDLKRCQFSQADLSSADFSTSRNYYMNASSNKLHKTVFSLPEAVSLLANLDIKLK</sequence>